<comment type="caution">
    <text evidence="1">The sequence shown here is derived from an EMBL/GenBank/DDBJ whole genome shotgun (WGS) entry which is preliminary data.</text>
</comment>
<evidence type="ECO:0008006" key="3">
    <source>
        <dbReference type="Google" id="ProtNLM"/>
    </source>
</evidence>
<dbReference type="EMBL" id="FNQC01000013">
    <property type="protein sequence ID" value="SDZ41337.1"/>
    <property type="molecule type" value="Genomic_DNA"/>
</dbReference>
<proteinExistence type="predicted"/>
<protein>
    <recommendedName>
        <fullName evidence="3">Ribosomal protein L32</fullName>
    </recommendedName>
</protein>
<evidence type="ECO:0000313" key="2">
    <source>
        <dbReference type="Proteomes" id="UP000199663"/>
    </source>
</evidence>
<evidence type="ECO:0000313" key="1">
    <source>
        <dbReference type="EMBL" id="SDZ41337.1"/>
    </source>
</evidence>
<gene>
    <name evidence="1" type="ORF">SAMN05444412_113111</name>
</gene>
<name>A0A1H3SUF5_9BACT</name>
<dbReference type="Proteomes" id="UP000199663">
    <property type="component" value="Unassembled WGS sequence"/>
</dbReference>
<accession>A0A1H3SUF5</accession>
<keyword evidence="2" id="KW-1185">Reference proteome</keyword>
<reference evidence="1 2" key="1">
    <citation type="submission" date="2016-10" db="EMBL/GenBank/DDBJ databases">
        <authorList>
            <person name="Varghese N."/>
            <person name="Submissions S."/>
        </authorList>
    </citation>
    <scope>NUCLEOTIDE SEQUENCE [LARGE SCALE GENOMIC DNA]</scope>
    <source>
        <strain evidence="1 2">DSM 17997</strain>
    </source>
</reference>
<organism evidence="1 2">
    <name type="scientific">Rhodonellum ikkaensis</name>
    <dbReference type="NCBI Taxonomy" id="336829"/>
    <lineage>
        <taxon>Bacteria</taxon>
        <taxon>Pseudomonadati</taxon>
        <taxon>Bacteroidota</taxon>
        <taxon>Cytophagia</taxon>
        <taxon>Cytophagales</taxon>
        <taxon>Cytophagaceae</taxon>
        <taxon>Rhodonellum</taxon>
    </lineage>
</organism>
<sequence>MLKKYSFPFFETFKKKETDILLFGYKIIFSATKAVFRSLPQGFYF</sequence>